<dbReference type="Proteomes" id="UP000440498">
    <property type="component" value="Unassembled WGS sequence"/>
</dbReference>
<evidence type="ECO:0000313" key="2">
    <source>
        <dbReference type="EMBL" id="MQA40680.1"/>
    </source>
</evidence>
<dbReference type="GO" id="GO:0007059">
    <property type="term" value="P:chromosome segregation"/>
    <property type="evidence" value="ECO:0007669"/>
    <property type="project" value="TreeGrafter"/>
</dbReference>
<dbReference type="InterPro" id="IPR050336">
    <property type="entry name" value="Chromosome_partition/occlusion"/>
</dbReference>
<accession>A0A6A7N6J6</accession>
<name>A0A6A7N6J6_9BURK</name>
<organism evidence="2 3">
    <name type="scientific">Rugamonas aquatica</name>
    <dbReference type="NCBI Taxonomy" id="2743357"/>
    <lineage>
        <taxon>Bacteria</taxon>
        <taxon>Pseudomonadati</taxon>
        <taxon>Pseudomonadota</taxon>
        <taxon>Betaproteobacteria</taxon>
        <taxon>Burkholderiales</taxon>
        <taxon>Oxalobacteraceae</taxon>
        <taxon>Telluria group</taxon>
        <taxon>Rugamonas</taxon>
    </lineage>
</organism>
<dbReference type="GO" id="GO:0005694">
    <property type="term" value="C:chromosome"/>
    <property type="evidence" value="ECO:0007669"/>
    <property type="project" value="TreeGrafter"/>
</dbReference>
<dbReference type="PANTHER" id="PTHR33375">
    <property type="entry name" value="CHROMOSOME-PARTITIONING PROTEIN PARB-RELATED"/>
    <property type="match status" value="1"/>
</dbReference>
<dbReference type="PANTHER" id="PTHR33375:SF1">
    <property type="entry name" value="CHROMOSOME-PARTITIONING PROTEIN PARB-RELATED"/>
    <property type="match status" value="1"/>
</dbReference>
<dbReference type="SUPFAM" id="SSF109709">
    <property type="entry name" value="KorB DNA-binding domain-like"/>
    <property type="match status" value="1"/>
</dbReference>
<comment type="caution">
    <text evidence="2">The sequence shown here is derived from an EMBL/GenBank/DDBJ whole genome shotgun (WGS) entry which is preliminary data.</text>
</comment>
<protein>
    <recommendedName>
        <fullName evidence="4">ParB/RepB/Spo0J family partition protein</fullName>
    </recommendedName>
</protein>
<feature type="coiled-coil region" evidence="1">
    <location>
        <begin position="51"/>
        <end position="127"/>
    </location>
</feature>
<gene>
    <name evidence="2" type="ORF">GEV02_21235</name>
</gene>
<evidence type="ECO:0000256" key="1">
    <source>
        <dbReference type="SAM" id="Coils"/>
    </source>
</evidence>
<dbReference type="SUPFAM" id="SSF110849">
    <property type="entry name" value="ParB/Sulfiredoxin"/>
    <property type="match status" value="1"/>
</dbReference>
<proteinExistence type="predicted"/>
<dbReference type="EMBL" id="WHUG01000009">
    <property type="protein sequence ID" value="MQA40680.1"/>
    <property type="molecule type" value="Genomic_DNA"/>
</dbReference>
<dbReference type="AlphaFoldDB" id="A0A6A7N6J6"/>
<dbReference type="Gene3D" id="1.10.10.2830">
    <property type="match status" value="1"/>
</dbReference>
<dbReference type="RefSeq" id="WP_152839975.1">
    <property type="nucleotide sequence ID" value="NZ_WHUG01000009.1"/>
</dbReference>
<dbReference type="InterPro" id="IPR036086">
    <property type="entry name" value="ParB/Sulfiredoxin_sf"/>
</dbReference>
<evidence type="ECO:0000313" key="3">
    <source>
        <dbReference type="Proteomes" id="UP000440498"/>
    </source>
</evidence>
<keyword evidence="1" id="KW-0175">Coiled coil</keyword>
<reference evidence="2 3" key="1">
    <citation type="submission" date="2019-10" db="EMBL/GenBank/DDBJ databases">
        <title>Two novel species isolated from a subtropical stream in China.</title>
        <authorList>
            <person name="Lu H."/>
        </authorList>
    </citation>
    <scope>NUCLEOTIDE SEQUENCE [LARGE SCALE GENOMIC DNA]</scope>
    <source>
        <strain evidence="2 3">FT29W</strain>
    </source>
</reference>
<keyword evidence="3" id="KW-1185">Reference proteome</keyword>
<evidence type="ECO:0008006" key="4">
    <source>
        <dbReference type="Google" id="ProtNLM"/>
    </source>
</evidence>
<sequence length="406" mass="43359">MSSDKVPRRNRLADRLMGATSNLEQGAATLAAQTPAAATSSSRLVTMPGQLGAFRLEAEKYQARINALESELSAALVASQAAGENVEQAAALSQRVAQLEAVRVQEQAEHSRQVELYKEQLDELARTAGQGVPVRLELIDKVPGRQRQLTVEEHAALKANLVKNKLVTPVTLTPKANGRFDTISGHNRIDIYGELERPTIQAVFDYSEQGDGDKQAFYANLMHSSLPDFAKYQGFKAMLDSSSDMTITMLAEDSGVPRSTINHLMVFDQLPALALNLLKNHPSKLGRSAASELAKLAANDHANEVVAAIEALIAGEVNQDQAVAKARALVRGLVGKRRPTSAGTPGPRANRIAGQAVVVGSNVAAEVQIAPAALSRDGVKLVLEFASEAQASAALSTLRKLLVLKE</sequence>